<protein>
    <submittedName>
        <fullName evidence="4">Uncharacterized protein LOC117645485</fullName>
    </submittedName>
</protein>
<name>A0A6P8YVQ9_THRPL</name>
<feature type="domain" description="Mutator-like transposase" evidence="2">
    <location>
        <begin position="116"/>
        <end position="467"/>
    </location>
</feature>
<gene>
    <name evidence="4" type="primary">LOC117645485</name>
</gene>
<keyword evidence="3" id="KW-1185">Reference proteome</keyword>
<dbReference type="Pfam" id="PF20700">
    <property type="entry name" value="Mutator"/>
    <property type="match status" value="1"/>
</dbReference>
<evidence type="ECO:0000313" key="4">
    <source>
        <dbReference type="RefSeq" id="XP_034241620.1"/>
    </source>
</evidence>
<dbReference type="RefSeq" id="XP_034241620.1">
    <property type="nucleotide sequence ID" value="XM_034385729.1"/>
</dbReference>
<feature type="compositionally biased region" description="Basic residues" evidence="1">
    <location>
        <begin position="1"/>
        <end position="14"/>
    </location>
</feature>
<dbReference type="GeneID" id="117645485"/>
<feature type="compositionally biased region" description="Polar residues" evidence="1">
    <location>
        <begin position="15"/>
        <end position="28"/>
    </location>
</feature>
<dbReference type="OrthoDB" id="10060618at2759"/>
<accession>A0A6P8YVQ9</accession>
<reference evidence="4" key="1">
    <citation type="submission" date="2025-08" db="UniProtKB">
        <authorList>
            <consortium name="RefSeq"/>
        </authorList>
    </citation>
    <scope>IDENTIFICATION</scope>
    <source>
        <tissue evidence="4">Total insect</tissue>
    </source>
</reference>
<feature type="region of interest" description="Disordered" evidence="1">
    <location>
        <begin position="1"/>
        <end position="66"/>
    </location>
</feature>
<sequence>MDPLTRKWRLKSKGRSNSVGAKSKSSNLAKGREKRHEPLPQATASDAETPKTSAPHLEKESDYPDSTTKRKFNLVADILREKESVGVISNDTENNLERSFSMESDIQDSGDFMVVHKSFWASFVKNLLCSACQAKDLTVKMVEEHGFVKKMIVRCKSCGGILSSLYTSPRIKDSTSKRPPFSLNRKMCDAFVSIGAGYASMEKFGITLQMNIINPEVYRDHLNQLILENQSLRQQTLSLAREAVRRAHIEVDPSLADQDVIDIPVSFDGSWPKRGHTSLVGFGAVVDILTGLVVDFELVSKFCHMCSIRADEFGDTETFQAWKKRHEDLGECNINFEGSSNSMEKEVGLKLWKRSVQECKMRYTVMLSDGDASTYDFLVAENIYDGIEIVKEECTNHVEKRLGTGLRNLVQVEKSRGVTLGGRGEDTLKVDNINKLQNYYRLAIQKNAPDVAAMRNAILATIYHANSTVSKPKHQYSTNSIAVARQR</sequence>
<dbReference type="InterPro" id="IPR049012">
    <property type="entry name" value="Mutator_transp_dom"/>
</dbReference>
<evidence type="ECO:0000259" key="2">
    <source>
        <dbReference type="Pfam" id="PF20700"/>
    </source>
</evidence>
<evidence type="ECO:0000256" key="1">
    <source>
        <dbReference type="SAM" id="MobiDB-lite"/>
    </source>
</evidence>
<proteinExistence type="predicted"/>
<organism evidence="4">
    <name type="scientific">Thrips palmi</name>
    <name type="common">Melon thrips</name>
    <dbReference type="NCBI Taxonomy" id="161013"/>
    <lineage>
        <taxon>Eukaryota</taxon>
        <taxon>Metazoa</taxon>
        <taxon>Ecdysozoa</taxon>
        <taxon>Arthropoda</taxon>
        <taxon>Hexapoda</taxon>
        <taxon>Insecta</taxon>
        <taxon>Pterygota</taxon>
        <taxon>Neoptera</taxon>
        <taxon>Paraneoptera</taxon>
        <taxon>Thysanoptera</taxon>
        <taxon>Terebrantia</taxon>
        <taxon>Thripoidea</taxon>
        <taxon>Thripidae</taxon>
        <taxon>Thrips</taxon>
    </lineage>
</organism>
<dbReference type="KEGG" id="tpal:117645485"/>
<dbReference type="Proteomes" id="UP000515158">
    <property type="component" value="Unplaced"/>
</dbReference>
<feature type="compositionally biased region" description="Polar residues" evidence="1">
    <location>
        <begin position="42"/>
        <end position="52"/>
    </location>
</feature>
<dbReference type="AlphaFoldDB" id="A0A6P8YVQ9"/>
<dbReference type="InParanoid" id="A0A6P8YVQ9"/>
<evidence type="ECO:0000313" key="3">
    <source>
        <dbReference type="Proteomes" id="UP000515158"/>
    </source>
</evidence>